<evidence type="ECO:0000256" key="4">
    <source>
        <dbReference type="ARBA" id="ARBA00022989"/>
    </source>
</evidence>
<evidence type="ECO:0000313" key="9">
    <source>
        <dbReference type="Proteomes" id="UP001516464"/>
    </source>
</evidence>
<dbReference type="PIRSF" id="PIRSF016013">
    <property type="entry name" value="AtER_Rer1p"/>
    <property type="match status" value="1"/>
</dbReference>
<dbReference type="EMBL" id="SBIQ01000105">
    <property type="protein sequence ID" value="KAF7683281.1"/>
    <property type="molecule type" value="Genomic_DNA"/>
</dbReference>
<comment type="caution">
    <text evidence="8">The sequence shown here is derived from an EMBL/GenBank/DDBJ whole genome shotgun (WGS) entry which is preliminary data.</text>
</comment>
<evidence type="ECO:0000256" key="7">
    <source>
        <dbReference type="SAM" id="Phobius"/>
    </source>
</evidence>
<dbReference type="PANTHER" id="PTHR10743:SF0">
    <property type="entry name" value="PROTEIN RER1"/>
    <property type="match status" value="1"/>
</dbReference>
<evidence type="ECO:0000256" key="2">
    <source>
        <dbReference type="ARBA" id="ARBA00006070"/>
    </source>
</evidence>
<evidence type="ECO:0000256" key="5">
    <source>
        <dbReference type="ARBA" id="ARBA00023136"/>
    </source>
</evidence>
<keyword evidence="9" id="KW-1185">Reference proteome</keyword>
<feature type="transmembrane region" description="Helical" evidence="7">
    <location>
        <begin position="44"/>
        <end position="62"/>
    </location>
</feature>
<accession>A0ABQ7HYN0</accession>
<protein>
    <recommendedName>
        <fullName evidence="6">Protein RER1</fullName>
    </recommendedName>
</protein>
<evidence type="ECO:0000256" key="1">
    <source>
        <dbReference type="ARBA" id="ARBA00004141"/>
    </source>
</evidence>
<dbReference type="InterPro" id="IPR004932">
    <property type="entry name" value="Rer1"/>
</dbReference>
<evidence type="ECO:0000256" key="3">
    <source>
        <dbReference type="ARBA" id="ARBA00022692"/>
    </source>
</evidence>
<evidence type="ECO:0000256" key="6">
    <source>
        <dbReference type="PIRNR" id="PIRNR016013"/>
    </source>
</evidence>
<reference evidence="8 9" key="1">
    <citation type="submission" date="2019-01" db="EMBL/GenBank/DDBJ databases">
        <title>Genomes sequencing and comparative genomics of infectious freshwater microsporidia, Cucumispora dikerogammari and Thelohania contejeani.</title>
        <authorList>
            <person name="Cormier A."/>
            <person name="Giraud I."/>
            <person name="Wattier R."/>
            <person name="Teixeira M."/>
            <person name="Grandjean F."/>
            <person name="Rigaud T."/>
            <person name="Cordaux R."/>
        </authorList>
    </citation>
    <scope>NUCLEOTIDE SEQUENCE [LARGE SCALE GENOMIC DNA]</scope>
    <source>
        <strain evidence="8">T1</strain>
        <tissue evidence="8">Spores</tissue>
    </source>
</reference>
<name>A0ABQ7HYN0_9MICR</name>
<keyword evidence="4 7" id="KW-1133">Transmembrane helix</keyword>
<feature type="transmembrane region" description="Helical" evidence="7">
    <location>
        <begin position="21"/>
        <end position="38"/>
    </location>
</feature>
<comment type="similarity">
    <text evidence="2 6">Belongs to the RER1 family.</text>
</comment>
<dbReference type="Proteomes" id="UP001516464">
    <property type="component" value="Unassembled WGS sequence"/>
</dbReference>
<feature type="transmembrane region" description="Helical" evidence="7">
    <location>
        <begin position="99"/>
        <end position="117"/>
    </location>
</feature>
<keyword evidence="5 6" id="KW-0472">Membrane</keyword>
<dbReference type="Pfam" id="PF03248">
    <property type="entry name" value="Rer1"/>
    <property type="match status" value="1"/>
</dbReference>
<dbReference type="PANTHER" id="PTHR10743">
    <property type="entry name" value="PROTEIN RER1"/>
    <property type="match status" value="1"/>
</dbReference>
<gene>
    <name evidence="8" type="primary">RER1</name>
    <name evidence="8" type="ORF">TCON_1505</name>
</gene>
<feature type="transmembrane region" description="Helical" evidence="7">
    <location>
        <begin position="123"/>
        <end position="142"/>
    </location>
</feature>
<sequence>MKWYSILQIYLDKLVPLKTERWLGFVLLLILYTLRILIKQSHYLITYCLAIYLLHGLIGFCTPRQETIPDPFENYTDDDYTPQPIDDEFRPFIRRLPEYDFWMFSTKLVLICLFATFFDFIDIPVYAPILIIYFILISALTAKNLYQHMKKYNYNPFYSYKDVYGKY</sequence>
<proteinExistence type="inferred from homology"/>
<keyword evidence="3 7" id="KW-0812">Transmembrane</keyword>
<comment type="function">
    <text evidence="6">Involved in the retrieval of endoplasmic reticulum membrane proteins from the early Golgi compartment.</text>
</comment>
<organism evidence="8 9">
    <name type="scientific">Astathelohania contejeani</name>
    <dbReference type="NCBI Taxonomy" id="164912"/>
    <lineage>
        <taxon>Eukaryota</taxon>
        <taxon>Fungi</taxon>
        <taxon>Fungi incertae sedis</taxon>
        <taxon>Microsporidia</taxon>
        <taxon>Astathelohaniidae</taxon>
        <taxon>Astathelohania</taxon>
    </lineage>
</organism>
<evidence type="ECO:0000313" key="8">
    <source>
        <dbReference type="EMBL" id="KAF7683281.1"/>
    </source>
</evidence>
<comment type="subcellular location">
    <subcellularLocation>
        <location evidence="1">Membrane</location>
        <topology evidence="1">Multi-pass membrane protein</topology>
    </subcellularLocation>
</comment>